<dbReference type="PANTHER" id="PTHR40088">
    <property type="entry name" value="PECTATE LYASE (EUROFUNG)"/>
    <property type="match status" value="1"/>
</dbReference>
<dbReference type="RefSeq" id="WP_200105835.1">
    <property type="nucleotide sequence ID" value="NZ_JAEHFV010000003.1"/>
</dbReference>
<proteinExistence type="inferred from homology"/>
<evidence type="ECO:0000256" key="8">
    <source>
        <dbReference type="ARBA" id="ARBA00038263"/>
    </source>
</evidence>
<keyword evidence="3" id="KW-0964">Secreted</keyword>
<keyword evidence="5 9" id="KW-0732">Signal</keyword>
<dbReference type="GO" id="GO:0046872">
    <property type="term" value="F:metal ion binding"/>
    <property type="evidence" value="ECO:0007669"/>
    <property type="project" value="UniProtKB-KW"/>
</dbReference>
<evidence type="ECO:0000256" key="9">
    <source>
        <dbReference type="SAM" id="SignalP"/>
    </source>
</evidence>
<comment type="subcellular location">
    <subcellularLocation>
        <location evidence="2">Secreted</location>
    </subcellularLocation>
</comment>
<evidence type="ECO:0000256" key="5">
    <source>
        <dbReference type="ARBA" id="ARBA00022729"/>
    </source>
</evidence>
<dbReference type="SMART" id="SM00635">
    <property type="entry name" value="BID_2"/>
    <property type="match status" value="1"/>
</dbReference>
<evidence type="ECO:0000256" key="1">
    <source>
        <dbReference type="ARBA" id="ARBA00001913"/>
    </source>
</evidence>
<dbReference type="InterPro" id="IPR052052">
    <property type="entry name" value="Polysaccharide_Lyase_9"/>
</dbReference>
<dbReference type="GO" id="GO:0016837">
    <property type="term" value="F:carbon-oxygen lyase activity, acting on polysaccharides"/>
    <property type="evidence" value="ECO:0007669"/>
    <property type="project" value="TreeGrafter"/>
</dbReference>
<dbReference type="EMBL" id="JAEHFV010000003">
    <property type="protein sequence ID" value="MBK0369892.1"/>
    <property type="molecule type" value="Genomic_DNA"/>
</dbReference>
<organism evidence="11 12">
    <name type="scientific">Flavobacterium agrisoli</name>
    <dbReference type="NCBI Taxonomy" id="2793066"/>
    <lineage>
        <taxon>Bacteria</taxon>
        <taxon>Pseudomonadati</taxon>
        <taxon>Bacteroidota</taxon>
        <taxon>Flavobacteriia</taxon>
        <taxon>Flavobacteriales</taxon>
        <taxon>Flavobacteriaceae</taxon>
        <taxon>Flavobacterium</taxon>
    </lineage>
</organism>
<dbReference type="SUPFAM" id="SSF51126">
    <property type="entry name" value="Pectin lyase-like"/>
    <property type="match status" value="1"/>
</dbReference>
<dbReference type="InterPro" id="IPR053868">
    <property type="entry name" value="Pel9A-like_beta_helix"/>
</dbReference>
<evidence type="ECO:0000256" key="7">
    <source>
        <dbReference type="ARBA" id="ARBA00023239"/>
    </source>
</evidence>
<feature type="signal peptide" evidence="9">
    <location>
        <begin position="1"/>
        <end position="22"/>
    </location>
</feature>
<keyword evidence="6" id="KW-0106">Calcium</keyword>
<comment type="similarity">
    <text evidence="8">Belongs to the polysaccharide lyase 9 family.</text>
</comment>
<evidence type="ECO:0000256" key="2">
    <source>
        <dbReference type="ARBA" id="ARBA00004613"/>
    </source>
</evidence>
<dbReference type="Pfam" id="PF22842">
    <property type="entry name" value="Pel9A-like_beta_helix"/>
    <property type="match status" value="1"/>
</dbReference>
<dbReference type="PANTHER" id="PTHR40088:SF1">
    <property type="entry name" value="PECTATE LYASE PEL9"/>
    <property type="match status" value="1"/>
</dbReference>
<evidence type="ECO:0000256" key="4">
    <source>
        <dbReference type="ARBA" id="ARBA00022723"/>
    </source>
</evidence>
<evidence type="ECO:0000256" key="6">
    <source>
        <dbReference type="ARBA" id="ARBA00022837"/>
    </source>
</evidence>
<keyword evidence="12" id="KW-1185">Reference proteome</keyword>
<name>A0A934PLQ5_9FLAO</name>
<dbReference type="PROSITE" id="PS51257">
    <property type="entry name" value="PROKAR_LIPOPROTEIN"/>
    <property type="match status" value="1"/>
</dbReference>
<dbReference type="GO" id="GO:0005576">
    <property type="term" value="C:extracellular region"/>
    <property type="evidence" value="ECO:0007669"/>
    <property type="project" value="UniProtKB-SubCell"/>
</dbReference>
<protein>
    <submittedName>
        <fullName evidence="11">Ig-like domain-containing protein</fullName>
    </submittedName>
</protein>
<dbReference type="InterPro" id="IPR012334">
    <property type="entry name" value="Pectin_lyas_fold"/>
</dbReference>
<dbReference type="SUPFAM" id="SSF49373">
    <property type="entry name" value="Invasin/intimin cell-adhesion fragments"/>
    <property type="match status" value="1"/>
</dbReference>
<evidence type="ECO:0000313" key="12">
    <source>
        <dbReference type="Proteomes" id="UP000609172"/>
    </source>
</evidence>
<keyword evidence="7" id="KW-0456">Lyase</keyword>
<dbReference type="InterPro" id="IPR008964">
    <property type="entry name" value="Invasin/intimin_cell_adhesion"/>
</dbReference>
<comment type="caution">
    <text evidence="11">The sequence shown here is derived from an EMBL/GenBank/DDBJ whole genome shotgun (WGS) entry which is preliminary data.</text>
</comment>
<comment type="cofactor">
    <cofactor evidence="1">
        <name>Ca(2+)</name>
        <dbReference type="ChEBI" id="CHEBI:29108"/>
    </cofactor>
</comment>
<dbReference type="InterPro" id="IPR003343">
    <property type="entry name" value="Big_2"/>
</dbReference>
<keyword evidence="4" id="KW-0479">Metal-binding</keyword>
<gene>
    <name evidence="11" type="ORF">I5M07_08570</name>
</gene>
<feature type="domain" description="BIG2" evidence="10">
    <location>
        <begin position="32"/>
        <end position="107"/>
    </location>
</feature>
<dbReference type="Gene3D" id="2.60.40.1080">
    <property type="match status" value="1"/>
</dbReference>
<evidence type="ECO:0000259" key="10">
    <source>
        <dbReference type="SMART" id="SM00635"/>
    </source>
</evidence>
<dbReference type="InterPro" id="IPR011050">
    <property type="entry name" value="Pectin_lyase_fold/virulence"/>
</dbReference>
<dbReference type="Gene3D" id="2.160.20.10">
    <property type="entry name" value="Single-stranded right-handed beta-helix, Pectin lyase-like"/>
    <property type="match status" value="1"/>
</dbReference>
<dbReference type="AlphaFoldDB" id="A0A934PLQ5"/>
<reference evidence="11" key="1">
    <citation type="submission" date="2020-12" db="EMBL/GenBank/DDBJ databases">
        <title>Bacterial novel species Flavobacterium sp. SE-1-e isolated from soil.</title>
        <authorList>
            <person name="Jung H.-Y."/>
        </authorList>
    </citation>
    <scope>NUCLEOTIDE SEQUENCE</scope>
    <source>
        <strain evidence="11">SE-1-e</strain>
    </source>
</reference>
<evidence type="ECO:0000313" key="11">
    <source>
        <dbReference type="EMBL" id="MBK0369892.1"/>
    </source>
</evidence>
<accession>A0A934PLQ5</accession>
<dbReference type="Pfam" id="PF02368">
    <property type="entry name" value="Big_2"/>
    <property type="match status" value="1"/>
</dbReference>
<dbReference type="Proteomes" id="UP000609172">
    <property type="component" value="Unassembled WGS sequence"/>
</dbReference>
<evidence type="ECO:0000256" key="3">
    <source>
        <dbReference type="ARBA" id="ARBA00022525"/>
    </source>
</evidence>
<feature type="chain" id="PRO_5037163689" evidence="9">
    <location>
        <begin position="23"/>
        <end position="488"/>
    </location>
</feature>
<sequence length="488" mass="51889">MKSKYGLLSVFFLALISCSSDTPTEEVPTTITVESLTVQGSDITTGTTTQLAVVVKPDNANDKSIVWKSSDTSVANVSNEGLVTATKNGSVTLTATAKDQGTVQASKTIIISSFTPEAPKADFTVNSTAELLVALNTVKAGQIIEVNEGTYPITTRINITTSGLSDKKITIRGIEGKGRPKLDFSAMSEGSSNQGIVLKADYWYFKGIDIFHAGDNGMQITGSNNTIEFMTFSECADSGLQLDNGAANNLILNCDSFFNADSSLENADGFACKLTAGSGNKFVGCRAWQNLDDGWDGYLRGTDNITTTYENCWAVKNGYLKTGSKGEGDGNGFKTGGSDDKLLKHNAKYTNCIAAGNVADGFDHNSNRGDVTLYNCSAYDNGRNYSFSATNPLNKLIIKNCNTLGAYGTTLATTVETTHNSWLIGTTVTASDFKSVDYTELLAARKADGSLPDVNFFKLNANSNMIDKGTDVGLPFKGAAPDLGAFEF</sequence>